<dbReference type="EMBL" id="HF936249">
    <property type="protein sequence ID" value="CCX33868.1"/>
    <property type="molecule type" value="Genomic_DNA"/>
</dbReference>
<evidence type="ECO:0000313" key="4">
    <source>
        <dbReference type="Proteomes" id="UP000018144"/>
    </source>
</evidence>
<organism evidence="3 4">
    <name type="scientific">Pyronema omphalodes (strain CBS 100304)</name>
    <name type="common">Pyronema confluens</name>
    <dbReference type="NCBI Taxonomy" id="1076935"/>
    <lineage>
        <taxon>Eukaryota</taxon>
        <taxon>Fungi</taxon>
        <taxon>Dikarya</taxon>
        <taxon>Ascomycota</taxon>
        <taxon>Pezizomycotina</taxon>
        <taxon>Pezizomycetes</taxon>
        <taxon>Pezizales</taxon>
        <taxon>Pyronemataceae</taxon>
        <taxon>Pyronema</taxon>
    </lineage>
</organism>
<accession>U4LWL5</accession>
<evidence type="ECO:0000256" key="1">
    <source>
        <dbReference type="ARBA" id="ARBA00022737"/>
    </source>
</evidence>
<dbReference type="OrthoDB" id="1577640at2759"/>
<dbReference type="InterPro" id="IPR027417">
    <property type="entry name" value="P-loop_NTPase"/>
</dbReference>
<feature type="domain" description="Nephrocystin 3-like N-terminal" evidence="2">
    <location>
        <begin position="1"/>
        <end position="96"/>
    </location>
</feature>
<gene>
    <name evidence="3" type="ORF">PCON_02110</name>
</gene>
<proteinExistence type="predicted"/>
<dbReference type="Proteomes" id="UP000018144">
    <property type="component" value="Unassembled WGS sequence"/>
</dbReference>
<dbReference type="AlphaFoldDB" id="U4LWL5"/>
<name>U4LWL5_PYROM</name>
<keyword evidence="4" id="KW-1185">Reference proteome</keyword>
<dbReference type="Pfam" id="PF24883">
    <property type="entry name" value="NPHP3_N"/>
    <property type="match status" value="1"/>
</dbReference>
<reference evidence="3 4" key="1">
    <citation type="journal article" date="2013" name="PLoS Genet.">
        <title>The genome and development-dependent transcriptomes of Pyronema confluens: a window into fungal evolution.</title>
        <authorList>
            <person name="Traeger S."/>
            <person name="Altegoer F."/>
            <person name="Freitag M."/>
            <person name="Gabaldon T."/>
            <person name="Kempken F."/>
            <person name="Kumar A."/>
            <person name="Marcet-Houben M."/>
            <person name="Poggeler S."/>
            <person name="Stajich J.E."/>
            <person name="Nowrousian M."/>
        </authorList>
    </citation>
    <scope>NUCLEOTIDE SEQUENCE [LARGE SCALE GENOMIC DNA]</scope>
    <source>
        <strain evidence="4">CBS 100304</strain>
        <tissue evidence="3">Vegetative mycelium</tissue>
    </source>
</reference>
<dbReference type="InterPro" id="IPR056884">
    <property type="entry name" value="NPHP3-like_N"/>
</dbReference>
<evidence type="ECO:0000313" key="3">
    <source>
        <dbReference type="EMBL" id="CCX33868.1"/>
    </source>
</evidence>
<sequence>MMRELLKQSIIALPDVSDEIRGHLLNKKQKQTPLDLNEAQQLLERVLGNIAKSRTIYVCIDTLDEFEDMNRRDFLQSIRRILTSIDRQVLVFVTRRLHIENVNDIRKYVTIKVDQDNNKDCMNEALRQEILNEIVASLHDM</sequence>
<evidence type="ECO:0000259" key="2">
    <source>
        <dbReference type="Pfam" id="PF24883"/>
    </source>
</evidence>
<keyword evidence="1" id="KW-0677">Repeat</keyword>
<dbReference type="Gene3D" id="3.40.50.300">
    <property type="entry name" value="P-loop containing nucleotide triphosphate hydrolases"/>
    <property type="match status" value="1"/>
</dbReference>
<protein>
    <submittedName>
        <fullName evidence="3">Similar to ankyrin repeat-containing protein, putative [Penicillium marneffei ATCC 18224] acc. no. XP_002144344</fullName>
    </submittedName>
</protein>